<evidence type="ECO:0000256" key="1">
    <source>
        <dbReference type="ARBA" id="ARBA00004123"/>
    </source>
</evidence>
<gene>
    <name evidence="8" type="ORF">IE077_002967</name>
</gene>
<evidence type="ECO:0000256" key="6">
    <source>
        <dbReference type="ARBA" id="ARBA00023242"/>
    </source>
</evidence>
<evidence type="ECO:0000313" key="9">
    <source>
        <dbReference type="Proteomes" id="UP000823046"/>
    </source>
</evidence>
<sequence length="298" mass="33098">MAAALLRSTNSSLSNGVSHSGRPPTQFTAESQAIVPVLSATNGLVSSNRESGSYLRPLYMNNPNAHLVDALPYVDPLSSDFEGTVKSLINEEMQKITDENNGCIPDYLINLPLSLTPHFDDETSLTHNELKRVAAGKPMEKLDFSHYESIEEPSAEHSGDVSEWKKAVETTQALLEHSSNSSLNLQLMTRFAQEAWLSQISQFQTIKQWLEKKAQDTRAEVDLVNKQRKVEQVECGNELRNFASEKADMIKRNGNIVTALSDLEGEVARLQIQCRERGTFLPGEDEESLIEENMSSSG</sequence>
<dbReference type="Pfam" id="PF05700">
    <property type="entry name" value="BCAS2"/>
    <property type="match status" value="1"/>
</dbReference>
<dbReference type="EMBL" id="JADAQX010000335">
    <property type="protein sequence ID" value="KAF8820650.1"/>
    <property type="molecule type" value="Genomic_DNA"/>
</dbReference>
<evidence type="ECO:0008006" key="10">
    <source>
        <dbReference type="Google" id="ProtNLM"/>
    </source>
</evidence>
<keyword evidence="4" id="KW-0747">Spliceosome</keyword>
<keyword evidence="5" id="KW-0508">mRNA splicing</keyword>
<name>A0ABQ7J9K4_9APIC</name>
<dbReference type="PANTHER" id="PTHR13296">
    <property type="entry name" value="BCAS2 PROTEIN"/>
    <property type="match status" value="1"/>
</dbReference>
<comment type="similarity">
    <text evidence="2">Belongs to the SPF27 family.</text>
</comment>
<proteinExistence type="inferred from homology"/>
<protein>
    <recommendedName>
        <fullName evidence="10">Pre-mRNA-splicing factor SPF27</fullName>
    </recommendedName>
</protein>
<keyword evidence="9" id="KW-1185">Reference proteome</keyword>
<dbReference type="PANTHER" id="PTHR13296:SF0">
    <property type="entry name" value="PRE-MRNA-SPLICING FACTOR SPF27"/>
    <property type="match status" value="1"/>
</dbReference>
<organism evidence="8 9">
    <name type="scientific">Cardiosporidium cionae</name>
    <dbReference type="NCBI Taxonomy" id="476202"/>
    <lineage>
        <taxon>Eukaryota</taxon>
        <taxon>Sar</taxon>
        <taxon>Alveolata</taxon>
        <taxon>Apicomplexa</taxon>
        <taxon>Aconoidasida</taxon>
        <taxon>Nephromycida</taxon>
        <taxon>Cardiosporidium</taxon>
    </lineage>
</organism>
<keyword evidence="3" id="KW-0507">mRNA processing</keyword>
<dbReference type="Proteomes" id="UP000823046">
    <property type="component" value="Unassembled WGS sequence"/>
</dbReference>
<comment type="subcellular location">
    <subcellularLocation>
        <location evidence="1">Nucleus</location>
    </subcellularLocation>
</comment>
<evidence type="ECO:0000256" key="7">
    <source>
        <dbReference type="SAM" id="MobiDB-lite"/>
    </source>
</evidence>
<comment type="caution">
    <text evidence="8">The sequence shown here is derived from an EMBL/GenBank/DDBJ whole genome shotgun (WGS) entry which is preliminary data.</text>
</comment>
<evidence type="ECO:0000256" key="5">
    <source>
        <dbReference type="ARBA" id="ARBA00023187"/>
    </source>
</evidence>
<keyword evidence="6" id="KW-0539">Nucleus</keyword>
<evidence type="ECO:0000256" key="2">
    <source>
        <dbReference type="ARBA" id="ARBA00010788"/>
    </source>
</evidence>
<evidence type="ECO:0000256" key="4">
    <source>
        <dbReference type="ARBA" id="ARBA00022728"/>
    </source>
</evidence>
<reference evidence="8 9" key="1">
    <citation type="journal article" date="2020" name="bioRxiv">
        <title>Metabolic contributions of an alphaproteobacterial endosymbiont in the apicomplexan Cardiosporidium cionae.</title>
        <authorList>
            <person name="Hunter E.S."/>
            <person name="Paight C.J."/>
            <person name="Lane C.E."/>
        </authorList>
    </citation>
    <scope>NUCLEOTIDE SEQUENCE [LARGE SCALE GENOMIC DNA]</scope>
    <source>
        <strain evidence="8">ESH_2018</strain>
    </source>
</reference>
<evidence type="ECO:0000256" key="3">
    <source>
        <dbReference type="ARBA" id="ARBA00022664"/>
    </source>
</evidence>
<accession>A0ABQ7J9K4</accession>
<feature type="region of interest" description="Disordered" evidence="7">
    <location>
        <begin position="7"/>
        <end position="28"/>
    </location>
</feature>
<dbReference type="InterPro" id="IPR008409">
    <property type="entry name" value="SPF27"/>
</dbReference>
<evidence type="ECO:0000313" key="8">
    <source>
        <dbReference type="EMBL" id="KAF8820650.1"/>
    </source>
</evidence>